<name>W9RB85_9ROSA</name>
<protein>
    <recommendedName>
        <fullName evidence="3">F-box associated domain-containing protein</fullName>
    </recommendedName>
</protein>
<gene>
    <name evidence="1" type="ORF">L484_008705</name>
</gene>
<evidence type="ECO:0000313" key="2">
    <source>
        <dbReference type="Proteomes" id="UP000030645"/>
    </source>
</evidence>
<dbReference type="AlphaFoldDB" id="W9RB85"/>
<proteinExistence type="predicted"/>
<evidence type="ECO:0000313" key="1">
    <source>
        <dbReference type="EMBL" id="EXB62855.1"/>
    </source>
</evidence>
<keyword evidence="2" id="KW-1185">Reference proteome</keyword>
<dbReference type="EMBL" id="KE344457">
    <property type="protein sequence ID" value="EXB62855.1"/>
    <property type="molecule type" value="Genomic_DNA"/>
</dbReference>
<reference evidence="2" key="1">
    <citation type="submission" date="2013-01" db="EMBL/GenBank/DDBJ databases">
        <title>Draft Genome Sequence of a Mulberry Tree, Morus notabilis C.K. Schneid.</title>
        <authorList>
            <person name="He N."/>
            <person name="Zhao S."/>
        </authorList>
    </citation>
    <scope>NUCLEOTIDE SEQUENCE</scope>
</reference>
<organism evidence="1 2">
    <name type="scientific">Morus notabilis</name>
    <dbReference type="NCBI Taxonomy" id="981085"/>
    <lineage>
        <taxon>Eukaryota</taxon>
        <taxon>Viridiplantae</taxon>
        <taxon>Streptophyta</taxon>
        <taxon>Embryophyta</taxon>
        <taxon>Tracheophyta</taxon>
        <taxon>Spermatophyta</taxon>
        <taxon>Magnoliopsida</taxon>
        <taxon>eudicotyledons</taxon>
        <taxon>Gunneridae</taxon>
        <taxon>Pentapetalae</taxon>
        <taxon>rosids</taxon>
        <taxon>fabids</taxon>
        <taxon>Rosales</taxon>
        <taxon>Moraceae</taxon>
        <taxon>Moreae</taxon>
        <taxon>Morus</taxon>
    </lineage>
</organism>
<evidence type="ECO:0008006" key="3">
    <source>
        <dbReference type="Google" id="ProtNLM"/>
    </source>
</evidence>
<sequence>MPIGFGRRWRSRDPYVQIGLVQGQLRMSQIYRLKDSRFALKVWELIYNSIDDDASTSWILVHDVKVDMENTRNKLIAIAFHPENGDVIFLLYSFGTYRYEIVSNKFEKVREYPFPDNESPNTKSTKKTLAEFLRPRSFHRFEFSVLGNCVSVL</sequence>
<accession>W9RB85</accession>
<dbReference type="Proteomes" id="UP000030645">
    <property type="component" value="Unassembled WGS sequence"/>
</dbReference>